<dbReference type="InterPro" id="IPR037138">
    <property type="entry name" value="His_deacetylse_dom_sf"/>
</dbReference>
<evidence type="ECO:0000256" key="10">
    <source>
        <dbReference type="ARBA" id="ARBA00022853"/>
    </source>
</evidence>
<keyword evidence="7" id="KW-0678">Repressor</keyword>
<dbReference type="PANTHER" id="PTHR10625">
    <property type="entry name" value="HISTONE DEACETYLASE HDAC1-RELATED"/>
    <property type="match status" value="1"/>
</dbReference>
<comment type="cofactor">
    <cofactor evidence="1">
        <name>a divalent metal cation</name>
        <dbReference type="ChEBI" id="CHEBI:60240"/>
    </cofactor>
</comment>
<comment type="similarity">
    <text evidence="17">Belongs to the histone deacetylase family. HD Type 1 subfamily.</text>
</comment>
<dbReference type="AlphaFoldDB" id="A0A8J2W8L0"/>
<dbReference type="PIRSF" id="PIRSF037913">
    <property type="entry name" value="His_deacetylse_1"/>
    <property type="match status" value="1"/>
</dbReference>
<keyword evidence="10 17" id="KW-0156">Chromatin regulator</keyword>
<keyword evidence="11 17" id="KW-0805">Transcription regulation</keyword>
<dbReference type="GO" id="GO:0005694">
    <property type="term" value="C:chromosome"/>
    <property type="evidence" value="ECO:0007669"/>
    <property type="project" value="UniProtKB-SubCell"/>
</dbReference>
<evidence type="ECO:0000313" key="23">
    <source>
        <dbReference type="Proteomes" id="UP000789390"/>
    </source>
</evidence>
<evidence type="ECO:0000256" key="11">
    <source>
        <dbReference type="ARBA" id="ARBA00023015"/>
    </source>
</evidence>
<keyword evidence="5" id="KW-0158">Chromosome</keyword>
<evidence type="ECO:0000256" key="13">
    <source>
        <dbReference type="ARBA" id="ARBA00023242"/>
    </source>
</evidence>
<evidence type="ECO:0000256" key="14">
    <source>
        <dbReference type="ARBA" id="ARBA00049136"/>
    </source>
</evidence>
<feature type="binding site" evidence="19">
    <location>
        <position position="316"/>
    </location>
    <ligand>
        <name>substrate</name>
    </ligand>
</feature>
<evidence type="ECO:0000256" key="4">
    <source>
        <dbReference type="ARBA" id="ARBA00004496"/>
    </source>
</evidence>
<feature type="binding site" evidence="19">
    <location>
        <position position="111"/>
    </location>
    <ligand>
        <name>substrate</name>
    </ligand>
</feature>
<dbReference type="InterPro" id="IPR000286">
    <property type="entry name" value="HDACs"/>
</dbReference>
<evidence type="ECO:0000256" key="5">
    <source>
        <dbReference type="ARBA" id="ARBA00022454"/>
    </source>
</evidence>
<comment type="subcellular location">
    <subcellularLocation>
        <location evidence="3">Chromosome</location>
    </subcellularLocation>
    <subcellularLocation>
        <location evidence="4">Cytoplasm</location>
    </subcellularLocation>
    <subcellularLocation>
        <location evidence="2 17">Nucleus</location>
    </subcellularLocation>
</comment>
<reference evidence="22" key="1">
    <citation type="submission" date="2021-11" db="EMBL/GenBank/DDBJ databases">
        <authorList>
            <person name="Schell T."/>
        </authorList>
    </citation>
    <scope>NUCLEOTIDE SEQUENCE</scope>
    <source>
        <strain evidence="22">M5</strain>
    </source>
</reference>
<feature type="domain" description="Histone deacetylase" evidence="21">
    <location>
        <begin position="47"/>
        <end position="331"/>
    </location>
</feature>
<evidence type="ECO:0000256" key="3">
    <source>
        <dbReference type="ARBA" id="ARBA00004286"/>
    </source>
</evidence>
<comment type="catalytic activity">
    <reaction evidence="16">
        <text>N(6)-acetyl-L-lysyl-[histone] + H2O = L-lysyl-[histone] + acetate</text>
        <dbReference type="Rhea" id="RHEA:58196"/>
        <dbReference type="Rhea" id="RHEA-COMP:9845"/>
        <dbReference type="Rhea" id="RHEA-COMP:11338"/>
        <dbReference type="ChEBI" id="CHEBI:15377"/>
        <dbReference type="ChEBI" id="CHEBI:29969"/>
        <dbReference type="ChEBI" id="CHEBI:30089"/>
        <dbReference type="ChEBI" id="CHEBI:61930"/>
        <dbReference type="EC" id="3.5.1.98"/>
    </reaction>
    <physiologicalReaction direction="left-to-right" evidence="16">
        <dbReference type="Rhea" id="RHEA:58197"/>
    </physiologicalReaction>
</comment>
<dbReference type="PRINTS" id="PR01270">
    <property type="entry name" value="HDASUPER"/>
</dbReference>
<dbReference type="Proteomes" id="UP000789390">
    <property type="component" value="Unassembled WGS sequence"/>
</dbReference>
<evidence type="ECO:0000256" key="17">
    <source>
        <dbReference type="PIRNR" id="PIRNR037913"/>
    </source>
</evidence>
<evidence type="ECO:0000256" key="16">
    <source>
        <dbReference type="ARBA" id="ARBA00049416"/>
    </source>
</evidence>
<evidence type="ECO:0000256" key="20">
    <source>
        <dbReference type="PIRSR" id="PIRSR037913-3"/>
    </source>
</evidence>
<dbReference type="GO" id="GO:0005634">
    <property type="term" value="C:nucleus"/>
    <property type="evidence" value="ECO:0007669"/>
    <property type="project" value="UniProtKB-SubCell"/>
</dbReference>
<evidence type="ECO:0000256" key="15">
    <source>
        <dbReference type="ARBA" id="ARBA00049193"/>
    </source>
</evidence>
<protein>
    <recommendedName>
        <fullName evidence="17">Histone deacetylase</fullName>
        <ecNumber evidence="17">3.5.1.98</ecNumber>
    </recommendedName>
</protein>
<feature type="binding site" evidence="20">
    <location>
        <position position="188"/>
    </location>
    <ligand>
        <name>a divalent metal cation</name>
        <dbReference type="ChEBI" id="CHEBI:60240"/>
    </ligand>
</feature>
<dbReference type="EMBL" id="CAKKLH010000290">
    <property type="protein sequence ID" value="CAH0108988.1"/>
    <property type="molecule type" value="Genomic_DNA"/>
</dbReference>
<evidence type="ECO:0000256" key="9">
    <source>
        <dbReference type="ARBA" id="ARBA00022801"/>
    </source>
</evidence>
<comment type="catalytic activity">
    <reaction evidence="15">
        <text>N(6)-(2E)-butenoyl-L-lysyl-[protein] + H2O = (2E)-2-butenoate + L-lysyl-[protein]</text>
        <dbReference type="Rhea" id="RHEA:69172"/>
        <dbReference type="Rhea" id="RHEA-COMP:9752"/>
        <dbReference type="Rhea" id="RHEA-COMP:13707"/>
        <dbReference type="ChEBI" id="CHEBI:15377"/>
        <dbReference type="ChEBI" id="CHEBI:29969"/>
        <dbReference type="ChEBI" id="CHEBI:35899"/>
        <dbReference type="ChEBI" id="CHEBI:137954"/>
    </reaction>
    <physiologicalReaction direction="left-to-right" evidence="15">
        <dbReference type="Rhea" id="RHEA:69173"/>
    </physiologicalReaction>
</comment>
<evidence type="ECO:0000256" key="19">
    <source>
        <dbReference type="PIRSR" id="PIRSR037913-2"/>
    </source>
</evidence>
<evidence type="ECO:0000256" key="18">
    <source>
        <dbReference type="PIRSR" id="PIRSR037913-1"/>
    </source>
</evidence>
<feature type="active site" description="Proton acceptor" evidence="18">
    <location>
        <position position="153"/>
    </location>
</feature>
<dbReference type="Pfam" id="PF00850">
    <property type="entry name" value="Hist_deacetyl"/>
    <property type="match status" value="1"/>
</dbReference>
<dbReference type="GO" id="GO:0141221">
    <property type="term" value="F:histone deacetylase activity, hydrolytic mechanism"/>
    <property type="evidence" value="ECO:0007669"/>
    <property type="project" value="UniProtKB-EC"/>
</dbReference>
<dbReference type="GO" id="GO:0046872">
    <property type="term" value="F:metal ion binding"/>
    <property type="evidence" value="ECO:0007669"/>
    <property type="project" value="UniProtKB-KW"/>
</dbReference>
<keyword evidence="12 17" id="KW-0804">Transcription</keyword>
<keyword evidence="8 20" id="KW-0479">Metal-binding</keyword>
<dbReference type="Gene3D" id="3.40.800.20">
    <property type="entry name" value="Histone deacetylase domain"/>
    <property type="match status" value="1"/>
</dbReference>
<dbReference type="SUPFAM" id="SSF52768">
    <property type="entry name" value="Arginase/deacetylase"/>
    <property type="match status" value="1"/>
</dbReference>
<evidence type="ECO:0000256" key="2">
    <source>
        <dbReference type="ARBA" id="ARBA00004123"/>
    </source>
</evidence>
<name>A0A8J2W8L0_9CRUS</name>
<comment type="caution">
    <text evidence="22">The sequence shown here is derived from an EMBL/GenBank/DDBJ whole genome shotgun (WGS) entry which is preliminary data.</text>
</comment>
<dbReference type="InterPro" id="IPR023801">
    <property type="entry name" value="His_deacetylse_dom"/>
</dbReference>
<evidence type="ECO:0000259" key="21">
    <source>
        <dbReference type="Pfam" id="PF00850"/>
    </source>
</evidence>
<evidence type="ECO:0000256" key="7">
    <source>
        <dbReference type="ARBA" id="ARBA00022491"/>
    </source>
</evidence>
<gene>
    <name evidence="22" type="ORF">DGAL_LOCUS12448</name>
</gene>
<evidence type="ECO:0000256" key="6">
    <source>
        <dbReference type="ARBA" id="ARBA00022490"/>
    </source>
</evidence>
<dbReference type="OrthoDB" id="73273at2759"/>
<sequence>MADLLPKEEKICESDEKHIIQINPKFKIGYVYSLELIQQCNRVPNLTNRASLIHHLLKSYGLLDHVLFLNSDKVSDDVFQGFHSGDYIEFLKRGDVDVEDETSEEYGLGYDCPPLEKLYDFISVIAGGSVAGAKALVSGSVDVAVNFCGGWHHAQRDCASGFCYINDCVLAILELERKFKHVLYIDLDIHHGDGVENAFAYSRKVFTLSLHKHEEGYFPGTGAVNDTGFGKGRNYSCNVPLKDGACDETFIHVFQTIFQEVMKRFRPEAIVCQCGADGLANDPLGTFNLTPKAYARCTAVIQSYKLPTLYLGGGGYHKANASRCFTTILAGLLGLQISSDIPEHEYFDWYGPSFELDVSRGLRRDENSPDYIRTLLQQVFGNLEQISSES</sequence>
<accession>A0A8J2W8L0</accession>
<feature type="binding site" evidence="19">
    <location>
        <position position="161"/>
    </location>
    <ligand>
        <name>substrate</name>
    </ligand>
</feature>
<dbReference type="InterPro" id="IPR003084">
    <property type="entry name" value="HDAC_I/II"/>
</dbReference>
<keyword evidence="13 17" id="KW-0539">Nucleus</keyword>
<keyword evidence="9 17" id="KW-0378">Hydrolase</keyword>
<dbReference type="PRINTS" id="PR01271">
    <property type="entry name" value="HISDACETLASE"/>
</dbReference>
<keyword evidence="23" id="KW-1185">Reference proteome</keyword>
<evidence type="ECO:0000313" key="22">
    <source>
        <dbReference type="EMBL" id="CAH0108988.1"/>
    </source>
</evidence>
<organism evidence="22 23">
    <name type="scientific">Daphnia galeata</name>
    <dbReference type="NCBI Taxonomy" id="27404"/>
    <lineage>
        <taxon>Eukaryota</taxon>
        <taxon>Metazoa</taxon>
        <taxon>Ecdysozoa</taxon>
        <taxon>Arthropoda</taxon>
        <taxon>Crustacea</taxon>
        <taxon>Branchiopoda</taxon>
        <taxon>Diplostraca</taxon>
        <taxon>Cladocera</taxon>
        <taxon>Anomopoda</taxon>
        <taxon>Daphniidae</taxon>
        <taxon>Daphnia</taxon>
    </lineage>
</organism>
<dbReference type="EC" id="3.5.1.98" evidence="17"/>
<dbReference type="PANTHER" id="PTHR10625:SF14">
    <property type="entry name" value="HISTONE DEACETYLASE 8"/>
    <property type="match status" value="1"/>
</dbReference>
<dbReference type="InterPro" id="IPR023696">
    <property type="entry name" value="Ureohydrolase_dom_sf"/>
</dbReference>
<keyword evidence="6" id="KW-0963">Cytoplasm</keyword>
<dbReference type="GO" id="GO:0005737">
    <property type="term" value="C:cytoplasm"/>
    <property type="evidence" value="ECO:0007669"/>
    <property type="project" value="UniProtKB-SubCell"/>
</dbReference>
<evidence type="ECO:0000256" key="8">
    <source>
        <dbReference type="ARBA" id="ARBA00022723"/>
    </source>
</evidence>
<proteinExistence type="inferred from homology"/>
<dbReference type="GO" id="GO:0031507">
    <property type="term" value="P:heterochromatin formation"/>
    <property type="evidence" value="ECO:0007669"/>
    <property type="project" value="TreeGrafter"/>
</dbReference>
<evidence type="ECO:0000256" key="12">
    <source>
        <dbReference type="ARBA" id="ARBA00023163"/>
    </source>
</evidence>
<feature type="binding site" evidence="20">
    <location>
        <position position="277"/>
    </location>
    <ligand>
        <name>a divalent metal cation</name>
        <dbReference type="ChEBI" id="CHEBI:60240"/>
    </ligand>
</feature>
<evidence type="ECO:0000256" key="1">
    <source>
        <dbReference type="ARBA" id="ARBA00001968"/>
    </source>
</evidence>
<feature type="binding site" evidence="20">
    <location>
        <position position="190"/>
    </location>
    <ligand>
        <name>a divalent metal cation</name>
        <dbReference type="ChEBI" id="CHEBI:60240"/>
    </ligand>
</feature>
<comment type="catalytic activity">
    <reaction evidence="14">
        <text>N(6)-acetyl-L-lysyl-[protein] + H2O = L-lysyl-[protein] + acetate</text>
        <dbReference type="Rhea" id="RHEA:58108"/>
        <dbReference type="Rhea" id="RHEA-COMP:9752"/>
        <dbReference type="Rhea" id="RHEA-COMP:10731"/>
        <dbReference type="ChEBI" id="CHEBI:15377"/>
        <dbReference type="ChEBI" id="CHEBI:29969"/>
        <dbReference type="ChEBI" id="CHEBI:30089"/>
        <dbReference type="ChEBI" id="CHEBI:61930"/>
    </reaction>
    <physiologicalReaction direction="left-to-right" evidence="14">
        <dbReference type="Rhea" id="RHEA:58109"/>
    </physiologicalReaction>
</comment>